<name>A0A482TAK5_9EURY</name>
<dbReference type="InterPro" id="IPR004879">
    <property type="entry name" value="Ssp411-like_TRX"/>
</dbReference>
<evidence type="ECO:0000313" key="3">
    <source>
        <dbReference type="EMBL" id="RYJ13907.1"/>
    </source>
</evidence>
<dbReference type="AlphaFoldDB" id="A0A482TAK5"/>
<accession>A0A482TAK5</accession>
<comment type="caution">
    <text evidence="3">The sequence shown here is derived from an EMBL/GenBank/DDBJ whole genome shotgun (WGS) entry which is preliminary data.</text>
</comment>
<dbReference type="Pfam" id="PF03190">
    <property type="entry name" value="Thioredox_DsbH"/>
    <property type="match status" value="1"/>
</dbReference>
<evidence type="ECO:0000256" key="1">
    <source>
        <dbReference type="SAM" id="Coils"/>
    </source>
</evidence>
<organism evidence="3 4">
    <name type="scientific">Halogeometricum borinquense</name>
    <dbReference type="NCBI Taxonomy" id="60847"/>
    <lineage>
        <taxon>Archaea</taxon>
        <taxon>Methanobacteriati</taxon>
        <taxon>Methanobacteriota</taxon>
        <taxon>Stenosarchaea group</taxon>
        <taxon>Halobacteria</taxon>
        <taxon>Halobacteriales</taxon>
        <taxon>Haloferacaceae</taxon>
        <taxon>Halogeometricum</taxon>
    </lineage>
</organism>
<dbReference type="GO" id="GO:0005975">
    <property type="term" value="P:carbohydrate metabolic process"/>
    <property type="evidence" value="ECO:0007669"/>
    <property type="project" value="InterPro"/>
</dbReference>
<dbReference type="PANTHER" id="PTHR42899:SF1">
    <property type="entry name" value="SPERMATOGENESIS-ASSOCIATED PROTEIN 20"/>
    <property type="match status" value="1"/>
</dbReference>
<reference evidence="3 4" key="1">
    <citation type="submission" date="2018-12" db="EMBL/GenBank/DDBJ databases">
        <title>Genome analysis provides insights into bioremediation potentialities of Halogeometricum borinquense strain N11.</title>
        <authorList>
            <person name="Najjari A."/>
            <person name="Youssef N."/>
            <person name="Fhoula I."/>
            <person name="Ben Dhia O."/>
            <person name="Mahjoubi M."/>
            <person name="Ouzari H.I."/>
            <person name="Cherif A."/>
        </authorList>
    </citation>
    <scope>NUCLEOTIDE SEQUENCE [LARGE SCALE GENOMIC DNA]</scope>
    <source>
        <strain evidence="3 4">N11</strain>
    </source>
</reference>
<keyword evidence="1" id="KW-0175">Coiled coil</keyword>
<dbReference type="EMBL" id="RZHH01000002">
    <property type="protein sequence ID" value="RYJ13907.1"/>
    <property type="molecule type" value="Genomic_DNA"/>
</dbReference>
<dbReference type="PIRSF" id="PIRSF006402">
    <property type="entry name" value="UCP006402_thioredoxin"/>
    <property type="match status" value="1"/>
</dbReference>
<protein>
    <submittedName>
        <fullName evidence="3">Thioredoxin domain-containing protein</fullName>
    </submittedName>
</protein>
<dbReference type="SUPFAM" id="SSF52833">
    <property type="entry name" value="Thioredoxin-like"/>
    <property type="match status" value="1"/>
</dbReference>
<dbReference type="InterPro" id="IPR024705">
    <property type="entry name" value="Ssp411"/>
</dbReference>
<dbReference type="Gene3D" id="1.50.10.10">
    <property type="match status" value="2"/>
</dbReference>
<evidence type="ECO:0000259" key="2">
    <source>
        <dbReference type="Pfam" id="PF03190"/>
    </source>
</evidence>
<proteinExistence type="predicted"/>
<dbReference type="SUPFAM" id="SSF48208">
    <property type="entry name" value="Six-hairpin glycosidases"/>
    <property type="match status" value="1"/>
</dbReference>
<dbReference type="Proteomes" id="UP000294028">
    <property type="component" value="Unassembled WGS sequence"/>
</dbReference>
<dbReference type="Gene3D" id="3.40.30.10">
    <property type="entry name" value="Glutaredoxin"/>
    <property type="match status" value="1"/>
</dbReference>
<evidence type="ECO:0000313" key="4">
    <source>
        <dbReference type="Proteomes" id="UP000294028"/>
    </source>
</evidence>
<dbReference type="InterPro" id="IPR008928">
    <property type="entry name" value="6-hairpin_glycosidase_sf"/>
</dbReference>
<dbReference type="RefSeq" id="WP_006054362.1">
    <property type="nucleotide sequence ID" value="NZ_RZHH01000002.1"/>
</dbReference>
<dbReference type="OMA" id="PFYFGTY"/>
<gene>
    <name evidence="3" type="ORF">ELS19_07945</name>
</gene>
<dbReference type="InterPro" id="IPR012341">
    <property type="entry name" value="6hp_glycosidase-like_sf"/>
</dbReference>
<feature type="coiled-coil region" evidence="1">
    <location>
        <begin position="150"/>
        <end position="177"/>
    </location>
</feature>
<dbReference type="CDD" id="cd02955">
    <property type="entry name" value="SSP411"/>
    <property type="match status" value="1"/>
</dbReference>
<feature type="domain" description="Spermatogenesis-associated protein 20-like TRX" evidence="2">
    <location>
        <begin position="8"/>
        <end position="171"/>
    </location>
</feature>
<dbReference type="PANTHER" id="PTHR42899">
    <property type="entry name" value="SPERMATOGENESIS-ASSOCIATED PROTEIN 20"/>
    <property type="match status" value="1"/>
</dbReference>
<dbReference type="GeneID" id="9993378"/>
<sequence>MSDALGRNRLADEQSPYLQQHADNPVNWQPWDETAIEAAREKDRPIFLSVGYSACHWCHVMADESFEDDDVAAVLNESFVPVKVDREERPDLDRIYQTICQLVTGGGGWPLSVWLTPQGKPFYVGTYFPKEERRDRGNVPGFLDLCRSFAEAWENDREEIENRAQQWTAAIQDQLEATPDDPGESPGTEILGEVAKAALRGADREYGGFGSGGPKFPQPGRVEALLRSYVHSGEDEPLTVAMETLDAMAGGGMYDHVGGGFHRYATDRQWTVPHFEKMLYDNAEIPRVYLAAHRLTGRADYAEVARETFDFVARELRHPDGGFFSTLDAQSGGEEGTFYVWTPEQVHEALADETRAEVFCDYYGVTSGGNFENGTTVLTVSATVDSVADEHGLTTDEVTDHLDAARETLFDTRESRTRPPRDEKVLAGWNGLMISSLAQGALVLGDEYAELAADALGFAREHLWDESEGRLSRRFKDGDVKGEGYLEDYAFLARGAFDLYQATGDVDHLAFAVELAREIVASFYDDAAGTLYFTPDDGEALVTRPQELQDQSTPSSVGVATSLLLDLDAFAPDADFAAVAGSVLDTHADRIRGRPLEHVSLALAAEKRARGGSEIVVAGDSLPDSFRQSLAERYVPDAVLSIRPPTDDDLTPWLDTLGVEDAPPVWQGREMRDGEPTVYACEGRACSPPTHSVEEALSWFGGGDDVDVELDDADIDLDETDLDID</sequence>
<dbReference type="InterPro" id="IPR036249">
    <property type="entry name" value="Thioredoxin-like_sf"/>
</dbReference>